<dbReference type="Gene3D" id="3.90.550.10">
    <property type="entry name" value="Spore Coat Polysaccharide Biosynthesis Protein SpsA, Chain A"/>
    <property type="match status" value="1"/>
</dbReference>
<evidence type="ECO:0000259" key="1">
    <source>
        <dbReference type="Pfam" id="PF00535"/>
    </source>
</evidence>
<keyword evidence="2" id="KW-0808">Transferase</keyword>
<dbReference type="GO" id="GO:0016740">
    <property type="term" value="F:transferase activity"/>
    <property type="evidence" value="ECO:0007669"/>
    <property type="project" value="UniProtKB-KW"/>
</dbReference>
<name>A0A6N3DEM6_9CLOT</name>
<reference evidence="2" key="1">
    <citation type="submission" date="2019-11" db="EMBL/GenBank/DDBJ databases">
        <authorList>
            <person name="Feng L."/>
        </authorList>
    </citation>
    <scope>NUCLEOTIDE SEQUENCE</scope>
    <source>
        <strain evidence="2">CParaputrificumLFYP93</strain>
    </source>
</reference>
<feature type="domain" description="Glycosyltransferase 2-like" evidence="1">
    <location>
        <begin position="4"/>
        <end position="141"/>
    </location>
</feature>
<organism evidence="2">
    <name type="scientific">Clostridium paraputrificum</name>
    <dbReference type="NCBI Taxonomy" id="29363"/>
    <lineage>
        <taxon>Bacteria</taxon>
        <taxon>Bacillati</taxon>
        <taxon>Bacillota</taxon>
        <taxon>Clostridia</taxon>
        <taxon>Eubacteriales</taxon>
        <taxon>Clostridiaceae</taxon>
        <taxon>Clostridium</taxon>
    </lineage>
</organism>
<sequence>MVTLLIPTLGEREYELHRLFKSLEVQDNKNFDVVVISQGNHENVEKILSEYNIKFIHVRSDKRGLSLARNLGLKYVRGDKMVLSDDDAWYPQNAISTVIDSFNKINADVICFKIFDPIKQVDYKNYTNHKSKVDNFQIMKKSSVEICFDLDKIGVDVLKFNEEFGLGAKYSSGEENIILKDILNLNYSIIYENKILVYHEKKQKVTFNLSYIETKSMLFKILFGKYKAFLFLNALLLKNISKIEGNKIKGIIFANRILL</sequence>
<dbReference type="Pfam" id="PF00535">
    <property type="entry name" value="Glycos_transf_2"/>
    <property type="match status" value="1"/>
</dbReference>
<protein>
    <submittedName>
        <fullName evidence="2">Putative glycosyl transferase</fullName>
    </submittedName>
</protein>
<proteinExistence type="predicted"/>
<dbReference type="RefSeq" id="WP_156561170.1">
    <property type="nucleotide sequence ID" value="NZ_CACRTV010000046.1"/>
</dbReference>
<dbReference type="SUPFAM" id="SSF53448">
    <property type="entry name" value="Nucleotide-diphospho-sugar transferases"/>
    <property type="match status" value="1"/>
</dbReference>
<dbReference type="EMBL" id="CACRTV010000046">
    <property type="protein sequence ID" value="VYU26912.1"/>
    <property type="molecule type" value="Genomic_DNA"/>
</dbReference>
<dbReference type="CDD" id="cd00761">
    <property type="entry name" value="Glyco_tranf_GTA_type"/>
    <property type="match status" value="1"/>
</dbReference>
<dbReference type="InterPro" id="IPR029044">
    <property type="entry name" value="Nucleotide-diphossugar_trans"/>
</dbReference>
<evidence type="ECO:0000313" key="2">
    <source>
        <dbReference type="EMBL" id="VYU26912.1"/>
    </source>
</evidence>
<dbReference type="InterPro" id="IPR001173">
    <property type="entry name" value="Glyco_trans_2-like"/>
</dbReference>
<gene>
    <name evidence="2" type="ORF">CPLFYP93_01831</name>
</gene>
<accession>A0A6N3DEM6</accession>
<dbReference type="AlphaFoldDB" id="A0A6N3DEM6"/>